<accession>A0AAD8BWS1</accession>
<comment type="caution">
    <text evidence="4">The sequence shown here is derived from an EMBL/GenBank/DDBJ whole genome shotgun (WGS) entry which is preliminary data.</text>
</comment>
<name>A0AAD8BWS1_BIOPF</name>
<proteinExistence type="predicted"/>
<keyword evidence="5" id="KW-1185">Reference proteome</keyword>
<reference evidence="4" key="1">
    <citation type="journal article" date="2023" name="PLoS Negl. Trop. Dis.">
        <title>A genome sequence for Biomphalaria pfeifferi, the major vector snail for the human-infecting parasite Schistosoma mansoni.</title>
        <authorList>
            <person name="Bu L."/>
            <person name="Lu L."/>
            <person name="Laidemitt M.R."/>
            <person name="Zhang S.M."/>
            <person name="Mutuku M."/>
            <person name="Mkoji G."/>
            <person name="Steinauer M."/>
            <person name="Loker E.S."/>
        </authorList>
    </citation>
    <scope>NUCLEOTIDE SEQUENCE</scope>
    <source>
        <strain evidence="4">KasaAsao</strain>
    </source>
</reference>
<evidence type="ECO:0000313" key="4">
    <source>
        <dbReference type="EMBL" id="KAK0061507.1"/>
    </source>
</evidence>
<dbReference type="EMBL" id="JASAOG010000029">
    <property type="protein sequence ID" value="KAK0061507.1"/>
    <property type="molecule type" value="Genomic_DNA"/>
</dbReference>
<evidence type="ECO:0000256" key="2">
    <source>
        <dbReference type="RuleBase" id="RU102079"/>
    </source>
</evidence>
<dbReference type="PROSITE" id="PS51304">
    <property type="entry name" value="GALECTIN"/>
    <property type="match status" value="1"/>
</dbReference>
<dbReference type="GO" id="GO:0030246">
    <property type="term" value="F:carbohydrate binding"/>
    <property type="evidence" value="ECO:0007669"/>
    <property type="project" value="UniProtKB-UniRule"/>
</dbReference>
<evidence type="ECO:0000313" key="5">
    <source>
        <dbReference type="Proteomes" id="UP001233172"/>
    </source>
</evidence>
<dbReference type="Proteomes" id="UP001233172">
    <property type="component" value="Unassembled WGS sequence"/>
</dbReference>
<dbReference type="AlphaFoldDB" id="A0AAD8BWS1"/>
<dbReference type="InterPro" id="IPR001079">
    <property type="entry name" value="Galectin_CRD"/>
</dbReference>
<keyword evidence="1 2" id="KW-0430">Lectin</keyword>
<dbReference type="SMART" id="SM00908">
    <property type="entry name" value="Gal-bind_lectin"/>
    <property type="match status" value="1"/>
</dbReference>
<dbReference type="Pfam" id="PF00337">
    <property type="entry name" value="Gal-bind_lectin"/>
    <property type="match status" value="1"/>
</dbReference>
<organism evidence="4 5">
    <name type="scientific">Biomphalaria pfeifferi</name>
    <name type="common">Bloodfluke planorb</name>
    <name type="synonym">Freshwater snail</name>
    <dbReference type="NCBI Taxonomy" id="112525"/>
    <lineage>
        <taxon>Eukaryota</taxon>
        <taxon>Metazoa</taxon>
        <taxon>Spiralia</taxon>
        <taxon>Lophotrochozoa</taxon>
        <taxon>Mollusca</taxon>
        <taxon>Gastropoda</taxon>
        <taxon>Heterobranchia</taxon>
        <taxon>Euthyneura</taxon>
        <taxon>Panpulmonata</taxon>
        <taxon>Hygrophila</taxon>
        <taxon>Lymnaeoidea</taxon>
        <taxon>Planorbidae</taxon>
        <taxon>Biomphalaria</taxon>
    </lineage>
</organism>
<dbReference type="SUPFAM" id="SSF49899">
    <property type="entry name" value="Concanavalin A-like lectins/glucanases"/>
    <property type="match status" value="1"/>
</dbReference>
<dbReference type="Gene3D" id="2.60.120.200">
    <property type="match status" value="1"/>
</dbReference>
<sequence length="147" mass="16504">MITDETVATPSGLMPGDVIYLRVTILKYDSLYLALTEDTSNVNYEFRARCHPDLCSSTGTCSGSDCDLKYVTINSKTNGQWSNAPNISYNYPLILNKEFKIYFLVKQDSVDVFVKEQLFCSYKTPRQPETIPKISVGGTVLVHELSL</sequence>
<evidence type="ECO:0000259" key="3">
    <source>
        <dbReference type="PROSITE" id="PS51304"/>
    </source>
</evidence>
<evidence type="ECO:0000256" key="1">
    <source>
        <dbReference type="ARBA" id="ARBA00022734"/>
    </source>
</evidence>
<reference evidence="4" key="2">
    <citation type="submission" date="2023-04" db="EMBL/GenBank/DDBJ databases">
        <authorList>
            <person name="Bu L."/>
            <person name="Lu L."/>
            <person name="Laidemitt M.R."/>
            <person name="Zhang S.M."/>
            <person name="Mutuku M."/>
            <person name="Mkoji G."/>
            <person name="Steinauer M."/>
            <person name="Loker E.S."/>
        </authorList>
    </citation>
    <scope>NUCLEOTIDE SEQUENCE</scope>
    <source>
        <strain evidence="4">KasaAsao</strain>
        <tissue evidence="4">Whole Snail</tissue>
    </source>
</reference>
<gene>
    <name evidence="4" type="ORF">Bpfe_008889</name>
</gene>
<feature type="domain" description="Galectin" evidence="3">
    <location>
        <begin position="5"/>
        <end position="147"/>
    </location>
</feature>
<protein>
    <recommendedName>
        <fullName evidence="2">Galectin</fullName>
    </recommendedName>
</protein>
<dbReference type="InterPro" id="IPR013320">
    <property type="entry name" value="ConA-like_dom_sf"/>
</dbReference>